<dbReference type="Proteomes" id="UP001140562">
    <property type="component" value="Unassembled WGS sequence"/>
</dbReference>
<name>A0A9W8WSW3_9PLEO</name>
<evidence type="ECO:0000313" key="1">
    <source>
        <dbReference type="EMBL" id="KAJ4332248.1"/>
    </source>
</evidence>
<accession>A0A9W8WSW3</accession>
<dbReference type="OrthoDB" id="3795850at2759"/>
<sequence>MCFLHHRPDHEEYDYDPEYEAAPRSCPRLAWAVPVDAAELGASLEAFEALMPQVQTLRLCHRDGRASLSTLPQEILDLIIGILYRSTRKDVAKRWNEKFRCFQGRCVTVDHLKMDDEEIEGLFTSLLPYQDDPCCDRHRRAGDFNSADYEIAEKRDMVEEFINKDGDWAYDSVNEVHDEEREDWLDMLCLCEQRAVQRPALKTFLPFQEVG</sequence>
<gene>
    <name evidence="1" type="ORF">N0V87_008551</name>
</gene>
<dbReference type="EMBL" id="JAPEUV010000124">
    <property type="protein sequence ID" value="KAJ4332248.1"/>
    <property type="molecule type" value="Genomic_DNA"/>
</dbReference>
<comment type="caution">
    <text evidence="1">The sequence shown here is derived from an EMBL/GenBank/DDBJ whole genome shotgun (WGS) entry which is preliminary data.</text>
</comment>
<reference evidence="1" key="1">
    <citation type="submission" date="2022-10" db="EMBL/GenBank/DDBJ databases">
        <title>Tapping the CABI collections for fungal endophytes: first genome assemblies for Collariella, Neodidymelliopsis, Ascochyta clinopodiicola, Didymella pomorum, Didymosphaeria variabile, Neocosmospora piperis and Neocucurbitaria cava.</title>
        <authorList>
            <person name="Hill R."/>
        </authorList>
    </citation>
    <scope>NUCLEOTIDE SEQUENCE</scope>
    <source>
        <strain evidence="1">IMI 360193</strain>
    </source>
</reference>
<evidence type="ECO:0000313" key="2">
    <source>
        <dbReference type="Proteomes" id="UP001140562"/>
    </source>
</evidence>
<keyword evidence="2" id="KW-1185">Reference proteome</keyword>
<proteinExistence type="predicted"/>
<protein>
    <submittedName>
        <fullName evidence="1">Uncharacterized protein</fullName>
    </submittedName>
</protein>
<dbReference type="AlphaFoldDB" id="A0A9W8WSW3"/>
<organism evidence="1 2">
    <name type="scientific">Didymella glomerata</name>
    <dbReference type="NCBI Taxonomy" id="749621"/>
    <lineage>
        <taxon>Eukaryota</taxon>
        <taxon>Fungi</taxon>
        <taxon>Dikarya</taxon>
        <taxon>Ascomycota</taxon>
        <taxon>Pezizomycotina</taxon>
        <taxon>Dothideomycetes</taxon>
        <taxon>Pleosporomycetidae</taxon>
        <taxon>Pleosporales</taxon>
        <taxon>Pleosporineae</taxon>
        <taxon>Didymellaceae</taxon>
        <taxon>Didymella</taxon>
    </lineage>
</organism>